<name>U6MU58_9EIME</name>
<protein>
    <recommendedName>
        <fullName evidence="3">JmjC domain-containing protein</fullName>
    </recommendedName>
</protein>
<dbReference type="Gene3D" id="2.60.120.10">
    <property type="entry name" value="Jelly Rolls"/>
    <property type="match status" value="2"/>
</dbReference>
<dbReference type="EMBL" id="HG723367">
    <property type="protein sequence ID" value="CDJ66009.1"/>
    <property type="molecule type" value="Genomic_DNA"/>
</dbReference>
<dbReference type="InterPro" id="IPR003347">
    <property type="entry name" value="JmjC_dom"/>
</dbReference>
<feature type="domain" description="JmjC" evidence="3">
    <location>
        <begin position="29"/>
        <end position="332"/>
    </location>
</feature>
<dbReference type="RefSeq" id="XP_013434476.1">
    <property type="nucleotide sequence ID" value="XM_013579022.1"/>
</dbReference>
<feature type="coiled-coil region" evidence="1">
    <location>
        <begin position="149"/>
        <end position="199"/>
    </location>
</feature>
<evidence type="ECO:0000313" key="4">
    <source>
        <dbReference type="EMBL" id="CDJ66009.1"/>
    </source>
</evidence>
<reference evidence="4" key="1">
    <citation type="submission" date="2013-10" db="EMBL/GenBank/DDBJ databases">
        <title>Genomic analysis of the causative agents of coccidiosis in chickens.</title>
        <authorList>
            <person name="Reid A.J."/>
            <person name="Blake D."/>
            <person name="Billington K."/>
            <person name="Browne H."/>
            <person name="Dunn M."/>
            <person name="Hung S."/>
            <person name="Kawahara F."/>
            <person name="Miranda-Saavedra D."/>
            <person name="Mourier T."/>
            <person name="Nagra H."/>
            <person name="Otto T.D."/>
            <person name="Rawlings N."/>
            <person name="Sanchez A."/>
            <person name="Sanders M."/>
            <person name="Subramaniam C."/>
            <person name="Tay Y."/>
            <person name="Dear P."/>
            <person name="Doerig C."/>
            <person name="Gruber A."/>
            <person name="Parkinson J."/>
            <person name="Shirley M."/>
            <person name="Wan K.L."/>
            <person name="Berriman M."/>
            <person name="Tomley F."/>
            <person name="Pain A."/>
        </authorList>
    </citation>
    <scope>NUCLEOTIDE SEQUENCE [LARGE SCALE GENOMIC DNA]</scope>
    <source>
        <strain evidence="4">Houghton</strain>
    </source>
</reference>
<feature type="compositionally biased region" description="Basic and acidic residues" evidence="2">
    <location>
        <begin position="371"/>
        <end position="381"/>
    </location>
</feature>
<gene>
    <name evidence="4" type="ORF">ENH_00015710</name>
</gene>
<dbReference type="PANTHER" id="PTHR12461">
    <property type="entry name" value="HYPOXIA-INDUCIBLE FACTOR 1 ALPHA INHIBITOR-RELATED"/>
    <property type="match status" value="1"/>
</dbReference>
<sequence length="466" mass="51969">MRTAPQQITVFRFPRKSCHCWVRHVVSREIGLCLTYAAKFPVQLAYYTSRNLVPSQFNIWMGHSRVGSSTGLHHDFHDNFYCLVRGRKEFRLYSPRLCELLRTQGMAKPLSAASVHPNGLISYIRGIREDGAHEMSVLRSRQLTLERTTSALREQLTDCEKRLQAASEAKNTTELKVEARKLKGMLDHAESELDQCLEEALDAAAYESGVDDDDSASNDSELTEGRLVQEGAYPDHFCLTGTEEPSTTSWDGPLNAANVLKRFWSVWVEEGDILYLPASWFHEVISYSPGSQKDSKKLSGTPADTKDSVHLAFNIWMHPPCLDGTFEKPYIDGYWAQHAAQQVEEQKAASVSAVVYNQKYLGTSPLQRHTAQQDERSHQQDSSDGAHGSRLACDMPYSVNDAEAVISPSKYVRKNVDLGTTVCAFDVEPSSLRSLAAEVPFTGEHLDSANALKSRSCAGFHCASQL</sequence>
<dbReference type="InterPro" id="IPR041667">
    <property type="entry name" value="Cupin_8"/>
</dbReference>
<dbReference type="GeneID" id="25471751"/>
<accession>U6MU58</accession>
<evidence type="ECO:0000259" key="3">
    <source>
        <dbReference type="PROSITE" id="PS51184"/>
    </source>
</evidence>
<dbReference type="PANTHER" id="PTHR12461:SF100">
    <property type="entry name" value="JMJC DOMAIN-CONTAINING PROTEIN 4"/>
    <property type="match status" value="1"/>
</dbReference>
<dbReference type="SUPFAM" id="SSF51197">
    <property type="entry name" value="Clavaminate synthase-like"/>
    <property type="match status" value="1"/>
</dbReference>
<feature type="region of interest" description="Disordered" evidence="2">
    <location>
        <begin position="366"/>
        <end position="390"/>
    </location>
</feature>
<dbReference type="Pfam" id="PF13621">
    <property type="entry name" value="Cupin_8"/>
    <property type="match status" value="1"/>
</dbReference>
<reference evidence="4" key="2">
    <citation type="submission" date="2013-10" db="EMBL/GenBank/DDBJ databases">
        <authorList>
            <person name="Aslett M."/>
        </authorList>
    </citation>
    <scope>NUCLEOTIDE SEQUENCE [LARGE SCALE GENOMIC DNA]</scope>
    <source>
        <strain evidence="4">Houghton</strain>
    </source>
</reference>
<evidence type="ECO:0000256" key="1">
    <source>
        <dbReference type="SAM" id="Coils"/>
    </source>
</evidence>
<organism evidence="4 5">
    <name type="scientific">Eimeria necatrix</name>
    <dbReference type="NCBI Taxonomy" id="51315"/>
    <lineage>
        <taxon>Eukaryota</taxon>
        <taxon>Sar</taxon>
        <taxon>Alveolata</taxon>
        <taxon>Apicomplexa</taxon>
        <taxon>Conoidasida</taxon>
        <taxon>Coccidia</taxon>
        <taxon>Eucoccidiorida</taxon>
        <taxon>Eimeriorina</taxon>
        <taxon>Eimeriidae</taxon>
        <taxon>Eimeria</taxon>
    </lineage>
</organism>
<dbReference type="Proteomes" id="UP000030754">
    <property type="component" value="Unassembled WGS sequence"/>
</dbReference>
<dbReference type="OrthoDB" id="415358at2759"/>
<dbReference type="PROSITE" id="PS51184">
    <property type="entry name" value="JMJC"/>
    <property type="match status" value="1"/>
</dbReference>
<dbReference type="AlphaFoldDB" id="U6MU58"/>
<evidence type="ECO:0000256" key="2">
    <source>
        <dbReference type="SAM" id="MobiDB-lite"/>
    </source>
</evidence>
<evidence type="ECO:0000313" key="5">
    <source>
        <dbReference type="Proteomes" id="UP000030754"/>
    </source>
</evidence>
<proteinExistence type="predicted"/>
<keyword evidence="1" id="KW-0175">Coiled coil</keyword>
<dbReference type="InterPro" id="IPR014710">
    <property type="entry name" value="RmlC-like_jellyroll"/>
</dbReference>
<keyword evidence="5" id="KW-1185">Reference proteome</keyword>
<dbReference type="VEuPathDB" id="ToxoDB:ENH_00015710"/>